<dbReference type="InterPro" id="IPR003769">
    <property type="entry name" value="ClpS_core"/>
</dbReference>
<evidence type="ECO:0000256" key="1">
    <source>
        <dbReference type="ARBA" id="ARBA00004906"/>
    </source>
</evidence>
<dbReference type="SMART" id="SM00396">
    <property type="entry name" value="ZnF_UBR1"/>
    <property type="match status" value="1"/>
</dbReference>
<dbReference type="PROSITE" id="PS51157">
    <property type="entry name" value="ZF_UBR"/>
    <property type="match status" value="1"/>
</dbReference>
<dbReference type="Proteomes" id="UP000827892">
    <property type="component" value="Chromosome I"/>
</dbReference>
<dbReference type="SUPFAM" id="SSF54736">
    <property type="entry name" value="ClpS-like"/>
    <property type="match status" value="1"/>
</dbReference>
<evidence type="ECO:0000256" key="3">
    <source>
        <dbReference type="ARBA" id="ARBA00022771"/>
    </source>
</evidence>
<sequence>MIVDLVNCVRQEEWGQVHQLLLKHWLAQVPEVFEINADMPWDNSGINERLLGAPGELLFSPLVSAFLLDVHNTKSSLETMNELAGVDPAKGAKICGHVFKNGELTYTCLDCATDGTCVMCLQCFEVSIHKAHKYKMHSSSGSGYCDCGDKDAWLEGYACANHEKKEEEEAAVLAPELRNRCEQLVEIILHFALSLITHKDDLTLPEAFEEFKPEVPVDSQQFLTVLYNDETHTYESVIKVLELYIHCTKDQAMLVATIVDREGQRGCAEKDVTRFVKHSESINSSLTT</sequence>
<keyword evidence="2 6" id="KW-0479">Metal-binding</keyword>
<dbReference type="AlphaFoldDB" id="A0AAE9DVM0"/>
<dbReference type="InterPro" id="IPR014719">
    <property type="entry name" value="Ribosomal_bL12_C/ClpS-like"/>
</dbReference>
<feature type="domain" description="UBR-type" evidence="7">
    <location>
        <begin position="93"/>
        <end position="164"/>
    </location>
</feature>
<dbReference type="EC" id="2.3.2.27" evidence="6"/>
<comment type="pathway">
    <text evidence="1 6">Protein modification; protein ubiquitination.</text>
</comment>
<comment type="function">
    <text evidence="6">Ubiquitin ligase protein which is a component of the N-end rule pathway. Recognizes and binds to proteins bearing specific N-terminal residues that are destabilizing according to the N-end rule, leading to their ubiquitination and subsequent degradation.</text>
</comment>
<evidence type="ECO:0000256" key="4">
    <source>
        <dbReference type="ARBA" id="ARBA00022833"/>
    </source>
</evidence>
<dbReference type="GO" id="GO:0061630">
    <property type="term" value="F:ubiquitin protein ligase activity"/>
    <property type="evidence" value="ECO:0007669"/>
    <property type="project" value="UniProtKB-UniRule"/>
</dbReference>
<proteinExistence type="inferred from homology"/>
<organism evidence="8 9">
    <name type="scientific">Caenorhabditis briggsae</name>
    <dbReference type="NCBI Taxonomy" id="6238"/>
    <lineage>
        <taxon>Eukaryota</taxon>
        <taxon>Metazoa</taxon>
        <taxon>Ecdysozoa</taxon>
        <taxon>Nematoda</taxon>
        <taxon>Chromadorea</taxon>
        <taxon>Rhabditida</taxon>
        <taxon>Rhabditina</taxon>
        <taxon>Rhabditomorpha</taxon>
        <taxon>Rhabditoidea</taxon>
        <taxon>Rhabditidae</taxon>
        <taxon>Peloderinae</taxon>
        <taxon>Caenorhabditis</taxon>
    </lineage>
</organism>
<gene>
    <name evidence="8" type="ORF">L3Y34_015265</name>
</gene>
<dbReference type="Gene3D" id="2.10.110.30">
    <property type="match status" value="1"/>
</dbReference>
<accession>A0AAE9DVM0</accession>
<dbReference type="PANTHER" id="PTHR21497">
    <property type="entry name" value="UBIQUITIN LIGASE E3 ALPHA-RELATED"/>
    <property type="match status" value="1"/>
</dbReference>
<evidence type="ECO:0000256" key="5">
    <source>
        <dbReference type="PROSITE-ProRule" id="PRU00508"/>
    </source>
</evidence>
<evidence type="ECO:0000313" key="9">
    <source>
        <dbReference type="Proteomes" id="UP000827892"/>
    </source>
</evidence>
<name>A0AAE9DVM0_CAEBR</name>
<dbReference type="PANTHER" id="PTHR21497:SF24">
    <property type="entry name" value="E3 UBIQUITIN-PROTEIN LIGASE UBR1"/>
    <property type="match status" value="1"/>
</dbReference>
<keyword evidence="6" id="KW-0833">Ubl conjugation pathway</keyword>
<evidence type="ECO:0000256" key="2">
    <source>
        <dbReference type="ARBA" id="ARBA00022723"/>
    </source>
</evidence>
<dbReference type="Gene3D" id="3.30.1390.10">
    <property type="match status" value="1"/>
</dbReference>
<feature type="zinc finger region" description="UBR-type" evidence="5">
    <location>
        <begin position="93"/>
        <end position="164"/>
    </location>
</feature>
<dbReference type="GO" id="GO:0071596">
    <property type="term" value="P:ubiquitin-dependent protein catabolic process via the N-end rule pathway"/>
    <property type="evidence" value="ECO:0007669"/>
    <property type="project" value="UniProtKB-UniRule"/>
</dbReference>
<dbReference type="Pfam" id="PF02207">
    <property type="entry name" value="zf-UBR"/>
    <property type="match status" value="1"/>
</dbReference>
<dbReference type="CDD" id="cd19672">
    <property type="entry name" value="UBR-box_UBR1_like"/>
    <property type="match status" value="1"/>
</dbReference>
<protein>
    <recommendedName>
        <fullName evidence="6">E3 ubiquitin-protein ligase</fullName>
        <ecNumber evidence="6">2.3.2.27</ecNumber>
    </recommendedName>
</protein>
<dbReference type="FunFam" id="2.10.110.30:FF:000005">
    <property type="entry name" value="E3 ubiquitin-protein ligase ubr-1"/>
    <property type="match status" value="1"/>
</dbReference>
<dbReference type="InterPro" id="IPR039164">
    <property type="entry name" value="UBR1-like"/>
</dbReference>
<keyword evidence="3 6" id="KW-0863">Zinc-finger</keyword>
<dbReference type="InterPro" id="IPR003126">
    <property type="entry name" value="Znf_UBR"/>
</dbReference>
<dbReference type="EMBL" id="CP090891">
    <property type="protein sequence ID" value="ULU11745.1"/>
    <property type="molecule type" value="Genomic_DNA"/>
</dbReference>
<reference evidence="8 9" key="1">
    <citation type="submission" date="2022-05" db="EMBL/GenBank/DDBJ databases">
        <title>Chromosome-level reference genomes for two strains of Caenorhabditis briggsae: an improved platform for comparative genomics.</title>
        <authorList>
            <person name="Stevens L."/>
            <person name="Andersen E.C."/>
        </authorList>
    </citation>
    <scope>NUCLEOTIDE SEQUENCE [LARGE SCALE GENOMIC DNA]</scope>
    <source>
        <strain evidence="8">QX1410_ONT</strain>
        <tissue evidence="8">Whole-organism</tissue>
    </source>
</reference>
<evidence type="ECO:0000313" key="8">
    <source>
        <dbReference type="EMBL" id="ULU11745.1"/>
    </source>
</evidence>
<dbReference type="GO" id="GO:0016567">
    <property type="term" value="P:protein ubiquitination"/>
    <property type="evidence" value="ECO:0007669"/>
    <property type="project" value="UniProtKB-UniRule"/>
</dbReference>
<evidence type="ECO:0000259" key="7">
    <source>
        <dbReference type="PROSITE" id="PS51157"/>
    </source>
</evidence>
<keyword evidence="4 6" id="KW-0862">Zinc</keyword>
<dbReference type="Pfam" id="PF02617">
    <property type="entry name" value="ClpS"/>
    <property type="match status" value="1"/>
</dbReference>
<comment type="catalytic activity">
    <reaction evidence="6">
        <text>S-ubiquitinyl-[E2 ubiquitin-conjugating enzyme]-L-cysteine + [acceptor protein]-L-lysine = [E2 ubiquitin-conjugating enzyme]-L-cysteine + N(6)-ubiquitinyl-[acceptor protein]-L-lysine.</text>
        <dbReference type="EC" id="2.3.2.27"/>
    </reaction>
</comment>
<dbReference type="GO" id="GO:0008270">
    <property type="term" value="F:zinc ion binding"/>
    <property type="evidence" value="ECO:0007669"/>
    <property type="project" value="UniProtKB-UniRule"/>
</dbReference>
<comment type="similarity">
    <text evidence="6">Belongs to the E3 ubiquitin-protein ligase UBR1-like family.</text>
</comment>
<evidence type="ECO:0000256" key="6">
    <source>
        <dbReference type="RuleBase" id="RU366018"/>
    </source>
</evidence>
<keyword evidence="6" id="KW-0808">Transferase</keyword>